<dbReference type="GO" id="GO:0003676">
    <property type="term" value="F:nucleic acid binding"/>
    <property type="evidence" value="ECO:0007669"/>
    <property type="project" value="InterPro"/>
</dbReference>
<dbReference type="InterPro" id="IPR009362">
    <property type="entry name" value="YhcG_C"/>
</dbReference>
<dbReference type="PANTHER" id="PTHR30547:SF5">
    <property type="entry name" value="NUCLEASE YHCG-RELATED"/>
    <property type="match status" value="1"/>
</dbReference>
<evidence type="ECO:0000259" key="2">
    <source>
        <dbReference type="Pfam" id="PF17761"/>
    </source>
</evidence>
<name>A0A9D1IIW7_9BACT</name>
<dbReference type="InterPro" id="IPR011856">
    <property type="entry name" value="tRNA_endonuc-like_dom_sf"/>
</dbReference>
<dbReference type="Pfam" id="PF06250">
    <property type="entry name" value="YhcG_C"/>
    <property type="match status" value="1"/>
</dbReference>
<sequence length="345" mass="40961">MKMNEITDIDKEFVSEIRQIINTARSNAMRSVDFCRVQMYWNIGKRIFEKEQQGKERADYGSYLIRNLSRQIMPEYGSGFSVRQLERSRQFYRLYPIASTLRTQLNWSQYKLLIAIPDKNKREYYELEAANEGWTGRQLERQINSLLYERLLMSNNKNDVLAMARRERIPESPLEIIKDPMYLEFLGLERKDAYYEKDMETAIISHLADFLLEMGKGFSFVTRQKRFLVEDDEYFIDLVFYNRLLRCFVLIDLKTGKLSHQDIGQMQMYVNYYNRHEKMPDENPTIGILLCTSKNDTAVKLALPENNKTIYASKYELYLPTTEQLIHEVNEAKRLAAENRSQIDE</sequence>
<proteinExistence type="predicted"/>
<gene>
    <name evidence="3" type="ORF">IAD18_01840</name>
</gene>
<evidence type="ECO:0000259" key="1">
    <source>
        <dbReference type="Pfam" id="PF06250"/>
    </source>
</evidence>
<dbReference type="PANTHER" id="PTHR30547">
    <property type="entry name" value="UNCHARACTERIZED PROTEIN YHCG-RELATED"/>
    <property type="match status" value="1"/>
</dbReference>
<dbReference type="InterPro" id="IPR041527">
    <property type="entry name" value="YhcG_N"/>
</dbReference>
<reference evidence="3" key="1">
    <citation type="submission" date="2020-10" db="EMBL/GenBank/DDBJ databases">
        <authorList>
            <person name="Gilroy R."/>
        </authorList>
    </citation>
    <scope>NUCLEOTIDE SEQUENCE</scope>
    <source>
        <strain evidence="3">17073</strain>
    </source>
</reference>
<dbReference type="Gene3D" id="3.40.1350.10">
    <property type="match status" value="1"/>
</dbReference>
<feature type="domain" description="YhcG PDDEXK nuclease" evidence="1">
    <location>
        <begin position="175"/>
        <end position="324"/>
    </location>
</feature>
<protein>
    <submittedName>
        <fullName evidence="3">DUF1016 family protein</fullName>
    </submittedName>
</protein>
<evidence type="ECO:0000313" key="3">
    <source>
        <dbReference type="EMBL" id="HIU38390.1"/>
    </source>
</evidence>
<evidence type="ECO:0000313" key="4">
    <source>
        <dbReference type="Proteomes" id="UP000824076"/>
    </source>
</evidence>
<dbReference type="Proteomes" id="UP000824076">
    <property type="component" value="Unassembled WGS sequence"/>
</dbReference>
<dbReference type="Pfam" id="PF17761">
    <property type="entry name" value="DUF1016_N"/>
    <property type="match status" value="1"/>
</dbReference>
<dbReference type="InterPro" id="IPR053148">
    <property type="entry name" value="PD-DEXK-like_domain"/>
</dbReference>
<reference evidence="3" key="2">
    <citation type="journal article" date="2021" name="PeerJ">
        <title>Extensive microbial diversity within the chicken gut microbiome revealed by metagenomics and culture.</title>
        <authorList>
            <person name="Gilroy R."/>
            <person name="Ravi A."/>
            <person name="Getino M."/>
            <person name="Pursley I."/>
            <person name="Horton D.L."/>
            <person name="Alikhan N.F."/>
            <person name="Baker D."/>
            <person name="Gharbi K."/>
            <person name="Hall N."/>
            <person name="Watson M."/>
            <person name="Adriaenssens E.M."/>
            <person name="Foster-Nyarko E."/>
            <person name="Jarju S."/>
            <person name="Secka A."/>
            <person name="Antonio M."/>
            <person name="Oren A."/>
            <person name="Chaudhuri R.R."/>
            <person name="La Ragione R."/>
            <person name="Hildebrand F."/>
            <person name="Pallen M.J."/>
        </authorList>
    </citation>
    <scope>NUCLEOTIDE SEQUENCE</scope>
    <source>
        <strain evidence="3">17073</strain>
    </source>
</reference>
<comment type="caution">
    <text evidence="3">The sequence shown here is derived from an EMBL/GenBank/DDBJ whole genome shotgun (WGS) entry which is preliminary data.</text>
</comment>
<accession>A0A9D1IIW7</accession>
<dbReference type="EMBL" id="DVMS01000048">
    <property type="protein sequence ID" value="HIU38390.1"/>
    <property type="molecule type" value="Genomic_DNA"/>
</dbReference>
<dbReference type="AlphaFoldDB" id="A0A9D1IIW7"/>
<feature type="domain" description="YhcG N-terminal" evidence="2">
    <location>
        <begin position="16"/>
        <end position="150"/>
    </location>
</feature>
<organism evidence="3 4">
    <name type="scientific">Candidatus Limisoma intestinavium</name>
    <dbReference type="NCBI Taxonomy" id="2840856"/>
    <lineage>
        <taxon>Bacteria</taxon>
        <taxon>Pseudomonadati</taxon>
        <taxon>Bacteroidota</taxon>
        <taxon>Bacteroidia</taxon>
        <taxon>Bacteroidales</taxon>
        <taxon>Candidatus Limisoma</taxon>
    </lineage>
</organism>